<reference evidence="3" key="1">
    <citation type="submission" date="2022-10" db="EMBL/GenBank/DDBJ databases">
        <authorList>
            <person name="Koch H."/>
        </authorList>
    </citation>
    <scope>NUCLEOTIDE SEQUENCE</scope>
    <source>
        <strain evidence="3">DNF</strain>
    </source>
</reference>
<dbReference type="InterPro" id="IPR051534">
    <property type="entry name" value="CBASS_pafABC_assoc_protein"/>
</dbReference>
<organism evidence="3 4">
    <name type="scientific">Nitrospira tepida</name>
    <dbReference type="NCBI Taxonomy" id="2973512"/>
    <lineage>
        <taxon>Bacteria</taxon>
        <taxon>Pseudomonadati</taxon>
        <taxon>Nitrospirota</taxon>
        <taxon>Nitrospiria</taxon>
        <taxon>Nitrospirales</taxon>
        <taxon>Nitrospiraceae</taxon>
        <taxon>Nitrospira</taxon>
    </lineage>
</organism>
<dbReference type="AlphaFoldDB" id="A0AA86T7X5"/>
<evidence type="ECO:0000313" key="3">
    <source>
        <dbReference type="EMBL" id="CAI4033885.1"/>
    </source>
</evidence>
<dbReference type="Pfam" id="PF25583">
    <property type="entry name" value="WCX"/>
    <property type="match status" value="1"/>
</dbReference>
<dbReference type="PROSITE" id="PS52050">
    <property type="entry name" value="WYL"/>
    <property type="match status" value="1"/>
</dbReference>
<gene>
    <name evidence="3" type="ORF">DNFV4_04327</name>
</gene>
<protein>
    <submittedName>
        <fullName evidence="3">WYL domain-containing protein</fullName>
    </submittedName>
</protein>
<dbReference type="InterPro" id="IPR036390">
    <property type="entry name" value="WH_DNA-bd_sf"/>
</dbReference>
<proteinExistence type="predicted"/>
<evidence type="ECO:0000259" key="2">
    <source>
        <dbReference type="Pfam" id="PF25583"/>
    </source>
</evidence>
<feature type="domain" description="WCX" evidence="2">
    <location>
        <begin position="250"/>
        <end position="326"/>
    </location>
</feature>
<dbReference type="Pfam" id="PF13280">
    <property type="entry name" value="WYL"/>
    <property type="match status" value="1"/>
</dbReference>
<dbReference type="InterPro" id="IPR026881">
    <property type="entry name" value="WYL_dom"/>
</dbReference>
<dbReference type="PANTHER" id="PTHR34580">
    <property type="match status" value="1"/>
</dbReference>
<dbReference type="Proteomes" id="UP001179121">
    <property type="component" value="Chromosome"/>
</dbReference>
<feature type="domain" description="WYL" evidence="1">
    <location>
        <begin position="154"/>
        <end position="222"/>
    </location>
</feature>
<keyword evidence="4" id="KW-1185">Reference proteome</keyword>
<dbReference type="PANTHER" id="PTHR34580:SF1">
    <property type="entry name" value="PROTEIN PAFC"/>
    <property type="match status" value="1"/>
</dbReference>
<evidence type="ECO:0000313" key="4">
    <source>
        <dbReference type="Proteomes" id="UP001179121"/>
    </source>
</evidence>
<name>A0AA86T7X5_9BACT</name>
<sequence>MEGPGRKERKDANPGARMVRMIRTLCSRGMTRAELEEEFQVSRRHIYDYLQAIEGLGYVFVDHEGGGERVWRIDGGYQGIKPEPATLPELMALHLAKSHLAYLNGTPFVESLEHLIQKVEAGLPTKVANHLKRVTQVFVPLQAPIRPYENQGPLLAQIQRALLLQRVVRLNHTAAGYDEPVEHRVDPYALLLYQYGLYLFGYSHRSKARRLFAVERIASVELTDDICDIPEDLSIERAYERLFGLIDEPVHTVRIWFSPEVAYLVKERRWHPTQHVEAQADGSVVATIEAGGLDELASWVLSWGADAKVLSPQALIVAVRSKLAAASRQYSS</sequence>
<dbReference type="EMBL" id="OX365700">
    <property type="protein sequence ID" value="CAI4033885.1"/>
    <property type="molecule type" value="Genomic_DNA"/>
</dbReference>
<dbReference type="KEGG" id="nti:DNFV4_04327"/>
<dbReference type="SUPFAM" id="SSF46785">
    <property type="entry name" value="Winged helix' DNA-binding domain"/>
    <property type="match status" value="1"/>
</dbReference>
<evidence type="ECO:0000259" key="1">
    <source>
        <dbReference type="Pfam" id="PF13280"/>
    </source>
</evidence>
<dbReference type="InterPro" id="IPR057727">
    <property type="entry name" value="WCX_dom"/>
</dbReference>
<accession>A0AA86T7X5</accession>